<accession>A0AAW0QYF1</accession>
<reference evidence="2 3" key="1">
    <citation type="submission" date="2023-01" db="EMBL/GenBank/DDBJ databases">
        <title>Analysis of 21 Apiospora genomes using comparative genomics revels a genus with tremendous synthesis potential of carbohydrate active enzymes and secondary metabolites.</title>
        <authorList>
            <person name="Sorensen T."/>
        </authorList>
    </citation>
    <scope>NUCLEOTIDE SEQUENCE [LARGE SCALE GENOMIC DNA]</scope>
    <source>
        <strain evidence="2 3">CBS 117206</strain>
    </source>
</reference>
<dbReference type="Proteomes" id="UP001392437">
    <property type="component" value="Unassembled WGS sequence"/>
</dbReference>
<feature type="compositionally biased region" description="Polar residues" evidence="1">
    <location>
        <begin position="169"/>
        <end position="185"/>
    </location>
</feature>
<name>A0AAW0QYF1_9PEZI</name>
<gene>
    <name evidence="2" type="ORF">PG999_007491</name>
</gene>
<feature type="region of interest" description="Disordered" evidence="1">
    <location>
        <begin position="1"/>
        <end position="62"/>
    </location>
</feature>
<sequence length="218" mass="23503">MSANGSNTGDGARGPYRRSWTKIGDKKQDQSANRKQSRDEESLDDNSSQARPNKRPKIESADVAKYKGLGSFTANGLNIDAFDEITAQYSEMFRRANPGRGDKGAISLSIFSTTSNEMRRRTKLADQLRQEMKAGYGANHGKRQIGEVDEDGLPIVDLGKTVAAPAPPSTDTSGSSGKQAATKTNAPPPQRNRDDRRQGGRGRRGGRGKGAPPNPCRA</sequence>
<evidence type="ECO:0000256" key="1">
    <source>
        <dbReference type="SAM" id="MobiDB-lite"/>
    </source>
</evidence>
<keyword evidence="3" id="KW-1185">Reference proteome</keyword>
<feature type="region of interest" description="Disordered" evidence="1">
    <location>
        <begin position="135"/>
        <end position="218"/>
    </location>
</feature>
<comment type="caution">
    <text evidence="2">The sequence shown here is derived from an EMBL/GenBank/DDBJ whole genome shotgun (WGS) entry which is preliminary data.</text>
</comment>
<organism evidence="2 3">
    <name type="scientific">Apiospora kogelbergensis</name>
    <dbReference type="NCBI Taxonomy" id="1337665"/>
    <lineage>
        <taxon>Eukaryota</taxon>
        <taxon>Fungi</taxon>
        <taxon>Dikarya</taxon>
        <taxon>Ascomycota</taxon>
        <taxon>Pezizomycotina</taxon>
        <taxon>Sordariomycetes</taxon>
        <taxon>Xylariomycetidae</taxon>
        <taxon>Amphisphaeriales</taxon>
        <taxon>Apiosporaceae</taxon>
        <taxon>Apiospora</taxon>
    </lineage>
</organism>
<evidence type="ECO:0000313" key="2">
    <source>
        <dbReference type="EMBL" id="KAK8115422.1"/>
    </source>
</evidence>
<protein>
    <submittedName>
        <fullName evidence="2">Uncharacterized protein</fullName>
    </submittedName>
</protein>
<proteinExistence type="predicted"/>
<dbReference type="EMBL" id="JAQQWP010000006">
    <property type="protein sequence ID" value="KAK8115422.1"/>
    <property type="molecule type" value="Genomic_DNA"/>
</dbReference>
<dbReference type="AlphaFoldDB" id="A0AAW0QYF1"/>
<evidence type="ECO:0000313" key="3">
    <source>
        <dbReference type="Proteomes" id="UP001392437"/>
    </source>
</evidence>